<dbReference type="EMBL" id="MU118019">
    <property type="protein sequence ID" value="KAF9648126.1"/>
    <property type="molecule type" value="Genomic_DNA"/>
</dbReference>
<accession>A0ACB6ZER8</accession>
<name>A0ACB6ZER8_THEGA</name>
<reference evidence="1" key="2">
    <citation type="journal article" date="2020" name="Nat. Commun.">
        <title>Large-scale genome sequencing of mycorrhizal fungi provides insights into the early evolution of symbiotic traits.</title>
        <authorList>
            <person name="Miyauchi S."/>
            <person name="Kiss E."/>
            <person name="Kuo A."/>
            <person name="Drula E."/>
            <person name="Kohler A."/>
            <person name="Sanchez-Garcia M."/>
            <person name="Morin E."/>
            <person name="Andreopoulos B."/>
            <person name="Barry K.W."/>
            <person name="Bonito G."/>
            <person name="Buee M."/>
            <person name="Carver A."/>
            <person name="Chen C."/>
            <person name="Cichocki N."/>
            <person name="Clum A."/>
            <person name="Culley D."/>
            <person name="Crous P.W."/>
            <person name="Fauchery L."/>
            <person name="Girlanda M."/>
            <person name="Hayes R.D."/>
            <person name="Keri Z."/>
            <person name="LaButti K."/>
            <person name="Lipzen A."/>
            <person name="Lombard V."/>
            <person name="Magnuson J."/>
            <person name="Maillard F."/>
            <person name="Murat C."/>
            <person name="Nolan M."/>
            <person name="Ohm R.A."/>
            <person name="Pangilinan J."/>
            <person name="Pereira M.F."/>
            <person name="Perotto S."/>
            <person name="Peter M."/>
            <person name="Pfister S."/>
            <person name="Riley R."/>
            <person name="Sitrit Y."/>
            <person name="Stielow J.B."/>
            <person name="Szollosi G."/>
            <person name="Zifcakova L."/>
            <person name="Stursova M."/>
            <person name="Spatafora J.W."/>
            <person name="Tedersoo L."/>
            <person name="Vaario L.M."/>
            <person name="Yamada A."/>
            <person name="Yan M."/>
            <person name="Wang P."/>
            <person name="Xu J."/>
            <person name="Bruns T."/>
            <person name="Baldrian P."/>
            <person name="Vilgalys R."/>
            <person name="Dunand C."/>
            <person name="Henrissat B."/>
            <person name="Grigoriev I.V."/>
            <person name="Hibbett D."/>
            <person name="Nagy L.G."/>
            <person name="Martin F.M."/>
        </authorList>
    </citation>
    <scope>NUCLEOTIDE SEQUENCE</scope>
    <source>
        <strain evidence="1">P2</strain>
    </source>
</reference>
<feature type="non-terminal residue" evidence="1">
    <location>
        <position position="1"/>
    </location>
</feature>
<reference evidence="1" key="1">
    <citation type="submission" date="2019-10" db="EMBL/GenBank/DDBJ databases">
        <authorList>
            <consortium name="DOE Joint Genome Institute"/>
            <person name="Kuo A."/>
            <person name="Miyauchi S."/>
            <person name="Kiss E."/>
            <person name="Drula E."/>
            <person name="Kohler A."/>
            <person name="Sanchez-Garcia M."/>
            <person name="Andreopoulos B."/>
            <person name="Barry K.W."/>
            <person name="Bonito G."/>
            <person name="Buee M."/>
            <person name="Carver A."/>
            <person name="Chen C."/>
            <person name="Cichocki N."/>
            <person name="Clum A."/>
            <person name="Culley D."/>
            <person name="Crous P.W."/>
            <person name="Fauchery L."/>
            <person name="Girlanda M."/>
            <person name="Hayes R."/>
            <person name="Keri Z."/>
            <person name="Labutti K."/>
            <person name="Lipzen A."/>
            <person name="Lombard V."/>
            <person name="Magnuson J."/>
            <person name="Maillard F."/>
            <person name="Morin E."/>
            <person name="Murat C."/>
            <person name="Nolan M."/>
            <person name="Ohm R."/>
            <person name="Pangilinan J."/>
            <person name="Pereira M."/>
            <person name="Perotto S."/>
            <person name="Peter M."/>
            <person name="Riley R."/>
            <person name="Sitrit Y."/>
            <person name="Stielow B."/>
            <person name="Szollosi G."/>
            <person name="Zifcakova L."/>
            <person name="Stursova M."/>
            <person name="Spatafora J.W."/>
            <person name="Tedersoo L."/>
            <person name="Vaario L.-M."/>
            <person name="Yamada A."/>
            <person name="Yan M."/>
            <person name="Wang P."/>
            <person name="Xu J."/>
            <person name="Bruns T."/>
            <person name="Baldrian P."/>
            <person name="Vilgalys R."/>
            <person name="Henrissat B."/>
            <person name="Grigoriev I.V."/>
            <person name="Hibbett D."/>
            <person name="Nagy L.G."/>
            <person name="Martin F.M."/>
        </authorList>
    </citation>
    <scope>NUCLEOTIDE SEQUENCE</scope>
    <source>
        <strain evidence="1">P2</strain>
    </source>
</reference>
<evidence type="ECO:0000313" key="1">
    <source>
        <dbReference type="EMBL" id="KAF9648126.1"/>
    </source>
</evidence>
<protein>
    <submittedName>
        <fullName evidence="1">Uncharacterized protein</fullName>
    </submittedName>
</protein>
<comment type="caution">
    <text evidence="1">The sequence shown here is derived from an EMBL/GenBank/DDBJ whole genome shotgun (WGS) entry which is preliminary data.</text>
</comment>
<gene>
    <name evidence="1" type="ORF">BDM02DRAFT_3097041</name>
</gene>
<proteinExistence type="predicted"/>
<dbReference type="Proteomes" id="UP000886501">
    <property type="component" value="Unassembled WGS sequence"/>
</dbReference>
<keyword evidence="2" id="KW-1185">Reference proteome</keyword>
<sequence>PDLTRKQQPLGHTYAAILIFGYCAGRAEFDDKPNDYIKLLDVLLSAGVPVDDPDITGMTALHYAAKWTGTGDLIKVLLKHKATINSQDRFGASPLLIAIRNHTVDVIPVLLDAGASLDVTDAEGSSPRSIYSTRPPEVSNVVKNWLLEHKGKKAALEGDECSKCGTRTASIKRCARCRSRLYCSPECQKVDWKEHKRSCQPFDKEENLLIVTPTYHYGGRTFLSTISTVPSTFGDVRGPTSGRGFETNVRDGKNMVVKIQVPLDVGGLFVYNKKRNFQCFLDYNKNPAAYTRITQIINQKGILGMKAYFAAELRSKDVLAINVAECLPEARF</sequence>
<organism evidence="1 2">
    <name type="scientific">Thelephora ganbajun</name>
    <name type="common">Ganba fungus</name>
    <dbReference type="NCBI Taxonomy" id="370292"/>
    <lineage>
        <taxon>Eukaryota</taxon>
        <taxon>Fungi</taxon>
        <taxon>Dikarya</taxon>
        <taxon>Basidiomycota</taxon>
        <taxon>Agaricomycotina</taxon>
        <taxon>Agaricomycetes</taxon>
        <taxon>Thelephorales</taxon>
        <taxon>Thelephoraceae</taxon>
        <taxon>Thelephora</taxon>
    </lineage>
</organism>
<evidence type="ECO:0000313" key="2">
    <source>
        <dbReference type="Proteomes" id="UP000886501"/>
    </source>
</evidence>